<feature type="transmembrane region" description="Helical" evidence="6">
    <location>
        <begin position="372"/>
        <end position="392"/>
    </location>
</feature>
<keyword evidence="9" id="KW-1185">Reference proteome</keyword>
<comment type="caution">
    <text evidence="8">The sequence shown here is derived from an EMBL/GenBank/DDBJ whole genome shotgun (WGS) entry which is preliminary data.</text>
</comment>
<evidence type="ECO:0000259" key="7">
    <source>
        <dbReference type="PROSITE" id="PS50850"/>
    </source>
</evidence>
<gene>
    <name evidence="8" type="ORF">NPX13_g7865</name>
</gene>
<feature type="transmembrane region" description="Helical" evidence="6">
    <location>
        <begin position="121"/>
        <end position="141"/>
    </location>
</feature>
<feature type="domain" description="Major facilitator superfamily (MFS) profile" evidence="7">
    <location>
        <begin position="45"/>
        <end position="486"/>
    </location>
</feature>
<evidence type="ECO:0000256" key="6">
    <source>
        <dbReference type="SAM" id="Phobius"/>
    </source>
</evidence>
<reference evidence="8" key="1">
    <citation type="submission" date="2022-07" db="EMBL/GenBank/DDBJ databases">
        <title>Genome Sequence of Xylaria arbuscula.</title>
        <authorList>
            <person name="Buettner E."/>
        </authorList>
    </citation>
    <scope>NUCLEOTIDE SEQUENCE</scope>
    <source>
        <strain evidence="8">VT107</strain>
    </source>
</reference>
<evidence type="ECO:0000256" key="3">
    <source>
        <dbReference type="ARBA" id="ARBA00022989"/>
    </source>
</evidence>
<evidence type="ECO:0000256" key="1">
    <source>
        <dbReference type="ARBA" id="ARBA00004141"/>
    </source>
</evidence>
<dbReference type="EMBL" id="JANPWZ010001623">
    <property type="protein sequence ID" value="KAJ3564380.1"/>
    <property type="molecule type" value="Genomic_DNA"/>
</dbReference>
<dbReference type="GO" id="GO:0022857">
    <property type="term" value="F:transmembrane transporter activity"/>
    <property type="evidence" value="ECO:0007669"/>
    <property type="project" value="InterPro"/>
</dbReference>
<organism evidence="8 9">
    <name type="scientific">Xylaria arbuscula</name>
    <dbReference type="NCBI Taxonomy" id="114810"/>
    <lineage>
        <taxon>Eukaryota</taxon>
        <taxon>Fungi</taxon>
        <taxon>Dikarya</taxon>
        <taxon>Ascomycota</taxon>
        <taxon>Pezizomycotina</taxon>
        <taxon>Sordariomycetes</taxon>
        <taxon>Xylariomycetidae</taxon>
        <taxon>Xylariales</taxon>
        <taxon>Xylariaceae</taxon>
        <taxon>Xylaria</taxon>
    </lineage>
</organism>
<feature type="transmembrane region" description="Helical" evidence="6">
    <location>
        <begin position="398"/>
        <end position="424"/>
    </location>
</feature>
<dbReference type="InterPro" id="IPR020846">
    <property type="entry name" value="MFS_dom"/>
</dbReference>
<feature type="transmembrane region" description="Helical" evidence="6">
    <location>
        <begin position="90"/>
        <end position="109"/>
    </location>
</feature>
<keyword evidence="2 6" id="KW-0812">Transmembrane</keyword>
<dbReference type="InterPro" id="IPR036188">
    <property type="entry name" value="FAD/NAD-bd_sf"/>
</dbReference>
<dbReference type="Pfam" id="PF07690">
    <property type="entry name" value="MFS_1"/>
    <property type="match status" value="1"/>
</dbReference>
<dbReference type="SUPFAM" id="SSF103473">
    <property type="entry name" value="MFS general substrate transporter"/>
    <property type="match status" value="1"/>
</dbReference>
<feature type="transmembrane region" description="Helical" evidence="6">
    <location>
        <begin position="153"/>
        <end position="174"/>
    </location>
</feature>
<evidence type="ECO:0000256" key="5">
    <source>
        <dbReference type="SAM" id="MobiDB-lite"/>
    </source>
</evidence>
<feature type="transmembrane region" description="Helical" evidence="6">
    <location>
        <begin position="208"/>
        <end position="228"/>
    </location>
</feature>
<feature type="transmembrane region" description="Helical" evidence="6">
    <location>
        <begin position="258"/>
        <end position="276"/>
    </location>
</feature>
<dbReference type="Pfam" id="PF13738">
    <property type="entry name" value="Pyr_redox_3"/>
    <property type="match status" value="1"/>
</dbReference>
<dbReference type="CDD" id="cd17476">
    <property type="entry name" value="MFS_Amf1_MDR_like"/>
    <property type="match status" value="1"/>
</dbReference>
<feature type="region of interest" description="Disordered" evidence="5">
    <location>
        <begin position="1"/>
        <end position="36"/>
    </location>
</feature>
<accession>A0A9W8N9T5</accession>
<sequence length="1127" mass="122031">MGSQTGRRIAADAPASQDNGVRSMEVDDQPSEKDWPVDSLSTLSEVLLVFVACMTQFCTQAAFAETLVLLHTIGESFGFASSDGASNVGQLAWLVSGFALTVGTFVLVSGRLGDVFGYKRMLLYGYAWFAVWSVVVGFSAWSDSYFLIVFARVLQGIGPATCLPNALAILGAVYPPGPKKAMIFALFGATAPVGAAIGSALAIFWWPWAFWAMGIWLVIVSLLGFAVVPDIVQASGPDDAFLGSATGSWRKLAETLDLAGAVTGVASLVLFNFAWNQAPVVGWSSGEVIVPLVLALVLFGLFTYIEKKVSKPLLPLHAISGSVVFILIALLQEIRHLSPLQTVANIAPLAVAGFIAAIFTGILLGPLQTKPPILMILALASFTIGVTLIATVPPNQLYWGQIFVSTIIMPLGMDMSFPAATLILSDAVSIEHQGIAASLVNLVVNYSISLGVGFAGSENQAVIYLAISDLNLEAGLDPDLNTNAFPFGDEYPPRADLRKDVQISLPTLSSGIIDPGAMKDDAIAAQTQLVLSSLNSALNSSDVDMLAGLFYPKQAFWRDIAALTSHLRTFSTPRVIAAALMKMKTERQVKDMMEVVGDPQLVVVSPTLIFIDCTISFHTQTPALSCEGRLMLLPAAVGDTDHAVSWKLWVLSTWTESLLEYPEDEKLLFAPGRELQGLEMIDTEVFILGAGTSGLMTAARLKALGVDTIVADRNDRIGDNWLQRYDSLKIHVPTSNCEMPYLHYPKELQTPHLLTKYEIAEHLIQYAKNFQLNVFLSVTVQSTIFDPSEKKWVVVLKSADGSTKTITCKHFIQATGFGCGKPYVPPIPGKELYGGVVIHSSQYRNAEVLAKRGVKSVIVVGSANTAFDVIEDCHTEGLRTTMIARSPTYVFPFEYVMDPRGIGAYDVLPLDTADKLLNTMPQALDGRFSHGLFAHLASLEPDRYIPLSNAGFPVLDSRDPTVNLQHHLLERGGGHYVDVGGTMLISEGSVSVRGLVEPISYTETGLKLSDGSSITADAVIWCTGFADFRATAAESLGEYSNDRHQKDVLTPGDIVARMDACWGVDAEGEVRGMAKRHLRLENYWNVGGAIQYQRWQSRHMSKQIKLALEGSLPPPYRDTPELDPETR</sequence>
<dbReference type="PANTHER" id="PTHR42718">
    <property type="entry name" value="MAJOR FACILITATOR SUPERFAMILY MULTIDRUG TRANSPORTER MFSC"/>
    <property type="match status" value="1"/>
</dbReference>
<dbReference type="SUPFAM" id="SSF51905">
    <property type="entry name" value="FAD/NAD(P)-binding domain"/>
    <property type="match status" value="1"/>
</dbReference>
<evidence type="ECO:0000256" key="4">
    <source>
        <dbReference type="ARBA" id="ARBA00023136"/>
    </source>
</evidence>
<keyword evidence="3 6" id="KW-1133">Transmembrane helix</keyword>
<dbReference type="GO" id="GO:0016020">
    <property type="term" value="C:membrane"/>
    <property type="evidence" value="ECO:0007669"/>
    <property type="project" value="UniProtKB-SubCell"/>
</dbReference>
<name>A0A9W8N9T5_9PEZI</name>
<protein>
    <recommendedName>
        <fullName evidence="7">Major facilitator superfamily (MFS) profile domain-containing protein</fullName>
    </recommendedName>
</protein>
<dbReference type="PROSITE" id="PS50850">
    <property type="entry name" value="MFS"/>
    <property type="match status" value="1"/>
</dbReference>
<dbReference type="Gene3D" id="3.50.50.60">
    <property type="entry name" value="FAD/NAD(P)-binding domain"/>
    <property type="match status" value="1"/>
</dbReference>
<feature type="transmembrane region" description="Helical" evidence="6">
    <location>
        <begin position="436"/>
        <end position="456"/>
    </location>
</feature>
<evidence type="ECO:0000256" key="2">
    <source>
        <dbReference type="ARBA" id="ARBA00022692"/>
    </source>
</evidence>
<feature type="transmembrane region" description="Helical" evidence="6">
    <location>
        <begin position="343"/>
        <end position="365"/>
    </location>
</feature>
<feature type="transmembrane region" description="Helical" evidence="6">
    <location>
        <begin position="312"/>
        <end position="331"/>
    </location>
</feature>
<evidence type="ECO:0000313" key="9">
    <source>
        <dbReference type="Proteomes" id="UP001148614"/>
    </source>
</evidence>
<feature type="transmembrane region" description="Helical" evidence="6">
    <location>
        <begin position="288"/>
        <end position="305"/>
    </location>
</feature>
<feature type="transmembrane region" description="Helical" evidence="6">
    <location>
        <begin position="46"/>
        <end position="70"/>
    </location>
</feature>
<keyword evidence="4 6" id="KW-0472">Membrane</keyword>
<dbReference type="PANTHER" id="PTHR42718:SF1">
    <property type="entry name" value="LOW AFFINITY AMMONIUM TRANSPORTER"/>
    <property type="match status" value="1"/>
</dbReference>
<dbReference type="VEuPathDB" id="FungiDB:F4678DRAFT_442336"/>
<dbReference type="Gene3D" id="1.20.1250.20">
    <property type="entry name" value="MFS general substrate transporter like domains"/>
    <property type="match status" value="2"/>
</dbReference>
<dbReference type="InterPro" id="IPR011701">
    <property type="entry name" value="MFS"/>
</dbReference>
<feature type="transmembrane region" description="Helical" evidence="6">
    <location>
        <begin position="181"/>
        <end position="202"/>
    </location>
</feature>
<evidence type="ECO:0000313" key="8">
    <source>
        <dbReference type="EMBL" id="KAJ3564380.1"/>
    </source>
</evidence>
<proteinExistence type="predicted"/>
<dbReference type="InterPro" id="IPR036259">
    <property type="entry name" value="MFS_trans_sf"/>
</dbReference>
<dbReference type="VEuPathDB" id="FungiDB:F4678DRAFT_471911"/>
<dbReference type="AlphaFoldDB" id="A0A9W8N9T5"/>
<dbReference type="Proteomes" id="UP001148614">
    <property type="component" value="Unassembled WGS sequence"/>
</dbReference>
<comment type="subcellular location">
    <subcellularLocation>
        <location evidence="1">Membrane</location>
        <topology evidence="1">Multi-pass membrane protein</topology>
    </subcellularLocation>
</comment>